<dbReference type="Proteomes" id="UP000001940">
    <property type="component" value="Chromosome IV"/>
</dbReference>
<dbReference type="PaxDb" id="6239-F13E9.16"/>
<dbReference type="GeneID" id="4927003"/>
<dbReference type="UCSC" id="F13E9.16">
    <property type="organism name" value="c. elegans"/>
</dbReference>
<evidence type="ECO:0000313" key="4">
    <source>
        <dbReference type="Proteomes" id="UP000001940"/>
    </source>
</evidence>
<accession>A1Z6D2</accession>
<dbReference type="STRING" id="6239.F13E9.16.1"/>
<dbReference type="WormBase" id="F13E9.16">
    <property type="protein sequence ID" value="CE45439"/>
    <property type="gene ID" value="WBGene00045209"/>
</dbReference>
<evidence type="ECO:0000256" key="2">
    <source>
        <dbReference type="SAM" id="SignalP"/>
    </source>
</evidence>
<dbReference type="HOGENOM" id="CLU_2943916_0_0_1"/>
<protein>
    <submittedName>
        <fullName evidence="3">Uncharacterized protein</fullName>
    </submittedName>
</protein>
<feature type="signal peptide" evidence="2">
    <location>
        <begin position="1"/>
        <end position="19"/>
    </location>
</feature>
<feature type="chain" id="PRO_5002641375" evidence="2">
    <location>
        <begin position="20"/>
        <end position="61"/>
    </location>
</feature>
<evidence type="ECO:0000313" key="3">
    <source>
        <dbReference type="EMBL" id="CAM06589.2"/>
    </source>
</evidence>
<dbReference type="AlphaFoldDB" id="A1Z6D2"/>
<proteinExistence type="predicted"/>
<keyword evidence="2" id="KW-0732">Signal</keyword>
<dbReference type="InParanoid" id="A1Z6D2"/>
<gene>
    <name evidence="3" type="ORF">CELE_F13E9.16</name>
    <name evidence="3 5" type="ORF">F13E9.16</name>
</gene>
<dbReference type="KEGG" id="cel:CELE_F13E9.16"/>
<dbReference type="Bgee" id="WBGene00045209">
    <property type="expression patterns" value="Expressed in pharyngeal muscle cell (C elegans)"/>
</dbReference>
<dbReference type="EMBL" id="BX284604">
    <property type="protein sequence ID" value="CAM06589.2"/>
    <property type="molecule type" value="Genomic_DNA"/>
</dbReference>
<dbReference type="RefSeq" id="NP_001076678.2">
    <property type="nucleotide sequence ID" value="NM_001083209.2"/>
</dbReference>
<evidence type="ECO:0000256" key="1">
    <source>
        <dbReference type="SAM" id="MobiDB-lite"/>
    </source>
</evidence>
<dbReference type="CTD" id="4927003"/>
<sequence length="61" mass="6160">MYSLLALLFVIFFSGSTLLVQCVGKKKGATSAEGKSSTMAPAPGGAPAAASAQGEPEEKKE</sequence>
<organism evidence="3 4">
    <name type="scientific">Caenorhabditis elegans</name>
    <dbReference type="NCBI Taxonomy" id="6239"/>
    <lineage>
        <taxon>Eukaryota</taxon>
        <taxon>Metazoa</taxon>
        <taxon>Ecdysozoa</taxon>
        <taxon>Nematoda</taxon>
        <taxon>Chromadorea</taxon>
        <taxon>Rhabditida</taxon>
        <taxon>Rhabditina</taxon>
        <taxon>Rhabditomorpha</taxon>
        <taxon>Rhabditoidea</taxon>
        <taxon>Rhabditidae</taxon>
        <taxon>Peloderinae</taxon>
        <taxon>Caenorhabditis</taxon>
    </lineage>
</organism>
<dbReference type="SMR" id="A1Z6D2"/>
<dbReference type="FunCoup" id="A1Z6D2">
    <property type="interactions" value="300"/>
</dbReference>
<feature type="compositionally biased region" description="Low complexity" evidence="1">
    <location>
        <begin position="40"/>
        <end position="54"/>
    </location>
</feature>
<keyword evidence="4" id="KW-1185">Reference proteome</keyword>
<feature type="region of interest" description="Disordered" evidence="1">
    <location>
        <begin position="29"/>
        <end position="61"/>
    </location>
</feature>
<reference evidence="3 4" key="1">
    <citation type="journal article" date="1998" name="Science">
        <title>Genome sequence of the nematode C. elegans: a platform for investigating biology.</title>
        <authorList>
            <consortium name="The C. elegans sequencing consortium"/>
            <person name="Sulson J.E."/>
            <person name="Waterston R."/>
        </authorList>
    </citation>
    <scope>NUCLEOTIDE SEQUENCE [LARGE SCALE GENOMIC DNA]</scope>
    <source>
        <strain evidence="3 4">Bristol N2</strain>
    </source>
</reference>
<evidence type="ECO:0000313" key="5">
    <source>
        <dbReference type="WormBase" id="F13E9.16"/>
    </source>
</evidence>
<dbReference type="AGR" id="WB:WBGene00045209"/>
<name>A1Z6D2_CAEEL</name>